<feature type="transmembrane region" description="Helical" evidence="2">
    <location>
        <begin position="348"/>
        <end position="366"/>
    </location>
</feature>
<feature type="compositionally biased region" description="Basic and acidic residues" evidence="1">
    <location>
        <begin position="798"/>
        <end position="807"/>
    </location>
</feature>
<reference evidence="3 4" key="1">
    <citation type="submission" date="2014-11" db="EMBL/GenBank/DDBJ databases">
        <authorList>
            <person name="Zhu J."/>
            <person name="Qi W."/>
            <person name="Song R."/>
        </authorList>
    </citation>
    <scope>NUCLEOTIDE SEQUENCE [LARGE SCALE GENOMIC DNA]</scope>
</reference>
<organism evidence="3 4">
    <name type="scientific">Vitrella brassicaformis (strain CCMP3155)</name>
    <dbReference type="NCBI Taxonomy" id="1169540"/>
    <lineage>
        <taxon>Eukaryota</taxon>
        <taxon>Sar</taxon>
        <taxon>Alveolata</taxon>
        <taxon>Colpodellida</taxon>
        <taxon>Vitrellaceae</taxon>
        <taxon>Vitrella</taxon>
    </lineage>
</organism>
<dbReference type="PANTHER" id="PTHR11319">
    <property type="entry name" value="G PROTEIN-COUPLED RECEPTOR-RELATED"/>
    <property type="match status" value="1"/>
</dbReference>
<dbReference type="VEuPathDB" id="CryptoDB:Vbra_8824"/>
<feature type="region of interest" description="Disordered" evidence="1">
    <location>
        <begin position="637"/>
        <end position="681"/>
    </location>
</feature>
<feature type="region of interest" description="Disordered" evidence="1">
    <location>
        <begin position="798"/>
        <end position="891"/>
    </location>
</feature>
<evidence type="ECO:0000313" key="4">
    <source>
        <dbReference type="Proteomes" id="UP000041254"/>
    </source>
</evidence>
<keyword evidence="2" id="KW-0472">Membrane</keyword>
<keyword evidence="4" id="KW-1185">Reference proteome</keyword>
<feature type="transmembrane region" description="Helical" evidence="2">
    <location>
        <begin position="175"/>
        <end position="196"/>
    </location>
</feature>
<accession>A0A0G4F4S6</accession>
<feature type="compositionally biased region" description="Low complexity" evidence="1">
    <location>
        <begin position="672"/>
        <end position="681"/>
    </location>
</feature>
<protein>
    <submittedName>
        <fullName evidence="3">Uncharacterized protein</fullName>
    </submittedName>
</protein>
<feature type="transmembrane region" description="Helical" evidence="2">
    <location>
        <begin position="79"/>
        <end position="98"/>
    </location>
</feature>
<proteinExistence type="predicted"/>
<evidence type="ECO:0000256" key="2">
    <source>
        <dbReference type="SAM" id="Phobius"/>
    </source>
</evidence>
<dbReference type="OrthoDB" id="493395at2759"/>
<feature type="transmembrane region" description="Helical" evidence="2">
    <location>
        <begin position="216"/>
        <end position="236"/>
    </location>
</feature>
<feature type="transmembrane region" description="Helical" evidence="2">
    <location>
        <begin position="403"/>
        <end position="432"/>
    </location>
</feature>
<feature type="transmembrane region" description="Helical" evidence="2">
    <location>
        <begin position="269"/>
        <end position="291"/>
    </location>
</feature>
<dbReference type="InParanoid" id="A0A0G4F4S6"/>
<keyword evidence="2" id="KW-0812">Transmembrane</keyword>
<dbReference type="EMBL" id="CDMY01000373">
    <property type="protein sequence ID" value="CEM06934.1"/>
    <property type="molecule type" value="Genomic_DNA"/>
</dbReference>
<dbReference type="CDD" id="cd00055">
    <property type="entry name" value="EGF_Lam"/>
    <property type="match status" value="1"/>
</dbReference>
<dbReference type="PANTHER" id="PTHR11319:SF35">
    <property type="entry name" value="OUTER MEMBRANE PROTEIN PMPC-RELATED"/>
    <property type="match status" value="1"/>
</dbReference>
<feature type="compositionally biased region" description="Low complexity" evidence="1">
    <location>
        <begin position="856"/>
        <end position="867"/>
    </location>
</feature>
<feature type="transmembrane region" description="Helical" evidence="2">
    <location>
        <begin position="320"/>
        <end position="341"/>
    </location>
</feature>
<keyword evidence="2" id="KW-1133">Transmembrane helix</keyword>
<sequence>MVAFVSTRAIYHALALQRTDGLLVVYKCKEMGLCPGGLVNTTHQSPCREHTYGRTCSACENGYWLDEDRCRACPMMTPVFLSSSAGLLLVLWFCYFAFDMDTTEISGVPAYEFAASLNSLIFFLESVTLYGKIDLTWPKLAKEVIEALEVIPLDFVIPEFGCLWGENYTLRFTTVLMCPLAIPGGFVVLWLMSWVVARVKKTLFNHRSKPLRWNKIFNSCGVLFEVLYISLSHLMLMPFHCSFHHSDGSRSNYQYPEIICYSSKEWMRLMTPAAVGLFFYGLCLNVSWIYILRIAPRESSNSRDFQERFRFLFLPYNSDVYWWSLVLIYRHLLTSVMVTFVEDPFLKVLLVQGILLTSALLQAHFWPWRAWYVNWNDEILIILQITMLALLKSDANKRRWAFVLLDIVILTAIVVAASFFIFFFCRLATIWLTTLSEYMQRRNKLMQADNAAGHLSADPRRFSKAPRSFLEEVAVRFPFLPRSTKEEHYAKQVWRAMSGCLRHEERFIRLWSRVSEKDRRLLLKTADLLQVELFSGLDPVLLSHIIEHRSQQAINHQDNDASKSLPGVGRLLVLGVPGQGPQDGAADGQGYLSRPGRVSVFRKPTLTETTFSQILSRSVLAPIRRLSDRFLIRSRASSVSPHADRDSAGVSIPPASLPDNELPEWDTQSLPASQASASNQGQAAVPTALSAARVRPRVRYSITAPGAFLAHPFQRARQSPIHSRRSFLSTAAMMTNSRHNKGPLQQDRSDVSLPLRHRGPLMRTALSALEEGQAHTFPFPSDALDAALRERIVDMMRKKNSRHENRGEPPPATSSPGMRHLMQPSLMSPHHCSSPVMPVTVPPQSPLSEHSARDTASPAPSPLLASKPAKDRAFEPSLSGAQNKEDDVLDKWVRVSYQTEERRDEEDEGSVTRRLFITTRRC</sequence>
<evidence type="ECO:0000256" key="1">
    <source>
        <dbReference type="SAM" id="MobiDB-lite"/>
    </source>
</evidence>
<gene>
    <name evidence="3" type="ORF">Vbra_8824</name>
</gene>
<evidence type="ECO:0000313" key="3">
    <source>
        <dbReference type="EMBL" id="CEM06934.1"/>
    </source>
</evidence>
<dbReference type="InterPro" id="IPR002049">
    <property type="entry name" value="LE_dom"/>
</dbReference>
<dbReference type="Proteomes" id="UP000041254">
    <property type="component" value="Unassembled WGS sequence"/>
</dbReference>
<name>A0A0G4F4S6_VITBC</name>
<dbReference type="AlphaFoldDB" id="A0A0G4F4S6"/>